<name>A0A1F7Z127_9BACT</name>
<evidence type="ECO:0000313" key="4">
    <source>
        <dbReference type="Proteomes" id="UP000177169"/>
    </source>
</evidence>
<sequence length="290" mass="32864">MYKIDRKHLNILGVSIISRPTQSVLRQVRQNVAENRKFLIVTPNPEHIIYAQKDRKFAKILNSADISIADGVGLAAAAKFLSLPSSNLKLFRFPTLILQGLSVGLMLLLNRKSLDSDIEIIKGRELFLEIVQIANKKGWKVVLVGDKLKSAEKALTKISANYKKIQLFAFTGPNLDDEAVCVTFEDQKIEQDVIEKINSINPHFLFVGFRAPVQEKWLNKWLPKLKVNGTMVLGGTFDYISGKSKLPPKFIENTGLEWLWRLLTGSQKFKRIITASVIFPYQVFLQKLRG</sequence>
<proteinExistence type="predicted"/>
<organism evidence="3 4">
    <name type="scientific">Candidatus Woesebacteria bacterium RIFCSPHIGHO2_02_FULL_39_13</name>
    <dbReference type="NCBI Taxonomy" id="1802505"/>
    <lineage>
        <taxon>Bacteria</taxon>
        <taxon>Candidatus Woeseibacteriota</taxon>
    </lineage>
</organism>
<comment type="caution">
    <text evidence="3">The sequence shown here is derived from an EMBL/GenBank/DDBJ whole genome shotgun (WGS) entry which is preliminary data.</text>
</comment>
<dbReference type="GO" id="GO:0016758">
    <property type="term" value="F:hexosyltransferase activity"/>
    <property type="evidence" value="ECO:0007669"/>
    <property type="project" value="TreeGrafter"/>
</dbReference>
<dbReference type="CDD" id="cd06533">
    <property type="entry name" value="Glyco_transf_WecG_TagA"/>
    <property type="match status" value="1"/>
</dbReference>
<accession>A0A1F7Z127</accession>
<evidence type="ECO:0000256" key="2">
    <source>
        <dbReference type="ARBA" id="ARBA00022679"/>
    </source>
</evidence>
<evidence type="ECO:0000256" key="1">
    <source>
        <dbReference type="ARBA" id="ARBA00022676"/>
    </source>
</evidence>
<keyword evidence="1" id="KW-0328">Glycosyltransferase</keyword>
<dbReference type="NCBIfam" id="TIGR00696">
    <property type="entry name" value="wecG_tagA_cpsF"/>
    <property type="match status" value="1"/>
</dbReference>
<keyword evidence="2" id="KW-0808">Transferase</keyword>
<dbReference type="PANTHER" id="PTHR34136">
    <property type="match status" value="1"/>
</dbReference>
<dbReference type="Proteomes" id="UP000177169">
    <property type="component" value="Unassembled WGS sequence"/>
</dbReference>
<dbReference type="InterPro" id="IPR004629">
    <property type="entry name" value="WecG_TagA_CpsF"/>
</dbReference>
<gene>
    <name evidence="3" type="ORF">A3D01_00510</name>
</gene>
<protein>
    <submittedName>
        <fullName evidence="3">Uncharacterized protein</fullName>
    </submittedName>
</protein>
<dbReference type="Pfam" id="PF03808">
    <property type="entry name" value="Glyco_tran_WecG"/>
    <property type="match status" value="1"/>
</dbReference>
<dbReference type="EMBL" id="MGGR01000019">
    <property type="protein sequence ID" value="OGM33356.1"/>
    <property type="molecule type" value="Genomic_DNA"/>
</dbReference>
<reference evidence="3 4" key="1">
    <citation type="journal article" date="2016" name="Nat. Commun.">
        <title>Thousands of microbial genomes shed light on interconnected biogeochemical processes in an aquifer system.</title>
        <authorList>
            <person name="Anantharaman K."/>
            <person name="Brown C.T."/>
            <person name="Hug L.A."/>
            <person name="Sharon I."/>
            <person name="Castelle C.J."/>
            <person name="Probst A.J."/>
            <person name="Thomas B.C."/>
            <person name="Singh A."/>
            <person name="Wilkins M.J."/>
            <person name="Karaoz U."/>
            <person name="Brodie E.L."/>
            <person name="Williams K.H."/>
            <person name="Hubbard S.S."/>
            <person name="Banfield J.F."/>
        </authorList>
    </citation>
    <scope>NUCLEOTIDE SEQUENCE [LARGE SCALE GENOMIC DNA]</scope>
</reference>
<dbReference type="AlphaFoldDB" id="A0A1F7Z127"/>
<evidence type="ECO:0000313" key="3">
    <source>
        <dbReference type="EMBL" id="OGM33356.1"/>
    </source>
</evidence>
<dbReference type="STRING" id="1802505.A3D01_00510"/>
<dbReference type="PANTHER" id="PTHR34136:SF1">
    <property type="entry name" value="UDP-N-ACETYL-D-MANNOSAMINURONIC ACID TRANSFERASE"/>
    <property type="match status" value="1"/>
</dbReference>